<reference evidence="5 6" key="1">
    <citation type="submission" date="2019-10" db="EMBL/GenBank/DDBJ databases">
        <title>The Genome Sequence of Clostridium tarantellae Isolated from Fish Brain.</title>
        <authorList>
            <person name="Bano L."/>
            <person name="Kiel M."/>
            <person name="Sales G."/>
            <person name="Doxey A.C."/>
            <person name="Mansfield M.J."/>
            <person name="Schiavone M."/>
            <person name="Rossetto O."/>
            <person name="Pirazzini M."/>
            <person name="Dobrindt U."/>
            <person name="Montecucco C."/>
        </authorList>
    </citation>
    <scope>NUCLEOTIDE SEQUENCE [LARGE SCALE GENOMIC DNA]</scope>
    <source>
        <strain evidence="5 6">DSM 3997</strain>
    </source>
</reference>
<dbReference type="GO" id="GO:0000976">
    <property type="term" value="F:transcription cis-regulatory region binding"/>
    <property type="evidence" value="ECO:0007669"/>
    <property type="project" value="TreeGrafter"/>
</dbReference>
<dbReference type="PANTHER" id="PTHR30146">
    <property type="entry name" value="LACI-RELATED TRANSCRIPTIONAL REPRESSOR"/>
    <property type="match status" value="1"/>
</dbReference>
<comment type="caution">
    <text evidence="5">The sequence shown here is derived from an EMBL/GenBank/DDBJ whole genome shotgun (WGS) entry which is preliminary data.</text>
</comment>
<dbReference type="EMBL" id="WHJC01000127">
    <property type="protein sequence ID" value="MPQ43948.1"/>
    <property type="molecule type" value="Genomic_DNA"/>
</dbReference>
<evidence type="ECO:0000259" key="4">
    <source>
        <dbReference type="PROSITE" id="PS50932"/>
    </source>
</evidence>
<keyword evidence="3" id="KW-0804">Transcription</keyword>
<dbReference type="InterPro" id="IPR028082">
    <property type="entry name" value="Peripla_BP_I"/>
</dbReference>
<dbReference type="PANTHER" id="PTHR30146:SF109">
    <property type="entry name" value="HTH-TYPE TRANSCRIPTIONAL REGULATOR GALS"/>
    <property type="match status" value="1"/>
</dbReference>
<dbReference type="SMART" id="SM00354">
    <property type="entry name" value="HTH_LACI"/>
    <property type="match status" value="1"/>
</dbReference>
<dbReference type="CDD" id="cd06267">
    <property type="entry name" value="PBP1_LacI_sugar_binding-like"/>
    <property type="match status" value="1"/>
</dbReference>
<organism evidence="5 6">
    <name type="scientific">Clostridium tarantellae</name>
    <dbReference type="NCBI Taxonomy" id="39493"/>
    <lineage>
        <taxon>Bacteria</taxon>
        <taxon>Bacillati</taxon>
        <taxon>Bacillota</taxon>
        <taxon>Clostridia</taxon>
        <taxon>Eubacteriales</taxon>
        <taxon>Clostridiaceae</taxon>
        <taxon>Clostridium</taxon>
    </lineage>
</organism>
<dbReference type="Gene3D" id="1.10.260.40">
    <property type="entry name" value="lambda repressor-like DNA-binding domains"/>
    <property type="match status" value="1"/>
</dbReference>
<dbReference type="InterPro" id="IPR000843">
    <property type="entry name" value="HTH_LacI"/>
</dbReference>
<gene>
    <name evidence="5" type="ORF">GBZ86_09270</name>
</gene>
<dbReference type="GO" id="GO:0003700">
    <property type="term" value="F:DNA-binding transcription factor activity"/>
    <property type="evidence" value="ECO:0007669"/>
    <property type="project" value="TreeGrafter"/>
</dbReference>
<proteinExistence type="predicted"/>
<dbReference type="InterPro" id="IPR010982">
    <property type="entry name" value="Lambda_DNA-bd_dom_sf"/>
</dbReference>
<evidence type="ECO:0000313" key="5">
    <source>
        <dbReference type="EMBL" id="MPQ43948.1"/>
    </source>
</evidence>
<dbReference type="SUPFAM" id="SSF47413">
    <property type="entry name" value="lambda repressor-like DNA-binding domains"/>
    <property type="match status" value="1"/>
</dbReference>
<evidence type="ECO:0000313" key="6">
    <source>
        <dbReference type="Proteomes" id="UP000430345"/>
    </source>
</evidence>
<feature type="domain" description="HTH lacI-type" evidence="4">
    <location>
        <begin position="4"/>
        <end position="59"/>
    </location>
</feature>
<dbReference type="Gene3D" id="3.40.50.2300">
    <property type="match status" value="2"/>
</dbReference>
<dbReference type="AlphaFoldDB" id="A0A6I1MN99"/>
<keyword evidence="2" id="KW-0238">DNA-binding</keyword>
<name>A0A6I1MN99_9CLOT</name>
<sequence>MRKITLLDVAKEVNLSKTTVSMVLNNKQINVSDATRKRIFEAAKRLNYIPNSVARSLSTKKSYTIGFIIPDIENPFFSEMAKAIETEAEKHGYSIILCNTFNSGKKEEEYIKLLISKLVDGVILVCGEENNEGMKILEKNKVPFVIVDRRVSSNEIFNEVFCDNKYGIKLGIEYLINKGFKKIAFVGEKKNERFLNSRLEYFKELSKEYNIFNEHLIEKDYFSMEGGIAATERLVHKNLHIEAIFYSSDVMAIGGMKYLLKNGYKIPDDMSILGYDNIGICSFIEPELTTIAQPIYKMGADACSLLINIINDISAEGTIIKLPSYLVERETVK</sequence>
<evidence type="ECO:0000256" key="1">
    <source>
        <dbReference type="ARBA" id="ARBA00023015"/>
    </source>
</evidence>
<dbReference type="InterPro" id="IPR046335">
    <property type="entry name" value="LacI/GalR-like_sensor"/>
</dbReference>
<evidence type="ECO:0000256" key="2">
    <source>
        <dbReference type="ARBA" id="ARBA00023125"/>
    </source>
</evidence>
<dbReference type="Proteomes" id="UP000430345">
    <property type="component" value="Unassembled WGS sequence"/>
</dbReference>
<dbReference type="Pfam" id="PF13377">
    <property type="entry name" value="Peripla_BP_3"/>
    <property type="match status" value="1"/>
</dbReference>
<keyword evidence="1" id="KW-0805">Transcription regulation</keyword>
<keyword evidence="6" id="KW-1185">Reference proteome</keyword>
<accession>A0A6I1MN99</accession>
<dbReference type="OrthoDB" id="369222at2"/>
<dbReference type="PROSITE" id="PS50932">
    <property type="entry name" value="HTH_LACI_2"/>
    <property type="match status" value="1"/>
</dbReference>
<dbReference type="Pfam" id="PF00356">
    <property type="entry name" value="LacI"/>
    <property type="match status" value="1"/>
</dbReference>
<evidence type="ECO:0000256" key="3">
    <source>
        <dbReference type="ARBA" id="ARBA00023163"/>
    </source>
</evidence>
<dbReference type="CDD" id="cd01392">
    <property type="entry name" value="HTH_LacI"/>
    <property type="match status" value="1"/>
</dbReference>
<protein>
    <submittedName>
        <fullName evidence="5">Substrate-binding domain-containing protein</fullName>
    </submittedName>
</protein>
<dbReference type="RefSeq" id="WP_152889984.1">
    <property type="nucleotide sequence ID" value="NZ_WHJC01000127.1"/>
</dbReference>
<dbReference type="SUPFAM" id="SSF53822">
    <property type="entry name" value="Periplasmic binding protein-like I"/>
    <property type="match status" value="1"/>
</dbReference>